<protein>
    <submittedName>
        <fullName evidence="2">Uncharacterized protein</fullName>
    </submittedName>
</protein>
<feature type="transmembrane region" description="Helical" evidence="1">
    <location>
        <begin position="6"/>
        <end position="21"/>
    </location>
</feature>
<accession>A0A0F8YG10</accession>
<reference evidence="2" key="1">
    <citation type="journal article" date="2015" name="Nature">
        <title>Complex archaea that bridge the gap between prokaryotes and eukaryotes.</title>
        <authorList>
            <person name="Spang A."/>
            <person name="Saw J.H."/>
            <person name="Jorgensen S.L."/>
            <person name="Zaremba-Niedzwiedzka K."/>
            <person name="Martijn J."/>
            <person name="Lind A.E."/>
            <person name="van Eijk R."/>
            <person name="Schleper C."/>
            <person name="Guy L."/>
            <person name="Ettema T.J."/>
        </authorList>
    </citation>
    <scope>NUCLEOTIDE SEQUENCE</scope>
</reference>
<keyword evidence="1" id="KW-0472">Membrane</keyword>
<evidence type="ECO:0000256" key="1">
    <source>
        <dbReference type="SAM" id="Phobius"/>
    </source>
</evidence>
<sequence length="120" mass="14065">MTAYFVTFIVLAFAMTWFCHIRRNSLLTSATMILWLALAMGLFFGGTPILALGTLWVDIIAWFFFTMMWVPLLLQMDTEITHEKNGRRWKQWSTEAPEGRGPTAYEDYRDKLYGRTRKGR</sequence>
<proteinExistence type="predicted"/>
<keyword evidence="1" id="KW-0812">Transmembrane</keyword>
<comment type="caution">
    <text evidence="2">The sequence shown here is derived from an EMBL/GenBank/DDBJ whole genome shotgun (WGS) entry which is preliminary data.</text>
</comment>
<dbReference type="AlphaFoldDB" id="A0A0F8YG10"/>
<gene>
    <name evidence="2" type="ORF">LCGC14_3097980</name>
</gene>
<evidence type="ECO:0000313" key="2">
    <source>
        <dbReference type="EMBL" id="KKK53119.1"/>
    </source>
</evidence>
<keyword evidence="1" id="KW-1133">Transmembrane helix</keyword>
<feature type="transmembrane region" description="Helical" evidence="1">
    <location>
        <begin position="59"/>
        <end position="78"/>
    </location>
</feature>
<dbReference type="EMBL" id="LAZR01066667">
    <property type="protein sequence ID" value="KKK53119.1"/>
    <property type="molecule type" value="Genomic_DNA"/>
</dbReference>
<name>A0A0F8YG10_9ZZZZ</name>
<feature type="transmembrane region" description="Helical" evidence="1">
    <location>
        <begin position="33"/>
        <end position="53"/>
    </location>
</feature>
<organism evidence="2">
    <name type="scientific">marine sediment metagenome</name>
    <dbReference type="NCBI Taxonomy" id="412755"/>
    <lineage>
        <taxon>unclassified sequences</taxon>
        <taxon>metagenomes</taxon>
        <taxon>ecological metagenomes</taxon>
    </lineage>
</organism>